<name>A0AAV7KT23_PLEWA</name>
<organism evidence="2 3">
    <name type="scientific">Pleurodeles waltl</name>
    <name type="common">Iberian ribbed newt</name>
    <dbReference type="NCBI Taxonomy" id="8319"/>
    <lineage>
        <taxon>Eukaryota</taxon>
        <taxon>Metazoa</taxon>
        <taxon>Chordata</taxon>
        <taxon>Craniata</taxon>
        <taxon>Vertebrata</taxon>
        <taxon>Euteleostomi</taxon>
        <taxon>Amphibia</taxon>
        <taxon>Batrachia</taxon>
        <taxon>Caudata</taxon>
        <taxon>Salamandroidea</taxon>
        <taxon>Salamandridae</taxon>
        <taxon>Pleurodelinae</taxon>
        <taxon>Pleurodeles</taxon>
    </lineage>
</organism>
<reference evidence="2" key="1">
    <citation type="journal article" date="2022" name="bioRxiv">
        <title>Sequencing and chromosome-scale assembly of the giantPleurodeles waltlgenome.</title>
        <authorList>
            <person name="Brown T."/>
            <person name="Elewa A."/>
            <person name="Iarovenko S."/>
            <person name="Subramanian E."/>
            <person name="Araus A.J."/>
            <person name="Petzold A."/>
            <person name="Susuki M."/>
            <person name="Suzuki K.-i.T."/>
            <person name="Hayashi T."/>
            <person name="Toyoda A."/>
            <person name="Oliveira C."/>
            <person name="Osipova E."/>
            <person name="Leigh N.D."/>
            <person name="Simon A."/>
            <person name="Yun M.H."/>
        </authorList>
    </citation>
    <scope>NUCLEOTIDE SEQUENCE</scope>
    <source>
        <strain evidence="2">20211129_DDA</strain>
        <tissue evidence="2">Liver</tissue>
    </source>
</reference>
<protein>
    <submittedName>
        <fullName evidence="2">Uncharacterized protein</fullName>
    </submittedName>
</protein>
<dbReference type="Proteomes" id="UP001066276">
    <property type="component" value="Chromosome 12"/>
</dbReference>
<feature type="region of interest" description="Disordered" evidence="1">
    <location>
        <begin position="1"/>
        <end position="21"/>
    </location>
</feature>
<accession>A0AAV7KT23</accession>
<proteinExistence type="predicted"/>
<dbReference type="AlphaFoldDB" id="A0AAV7KT23"/>
<sequence length="82" mass="9178">MESGQVMAPQRPPTAAGPPWAPLQCMDVEHPGPSRPVSSVCSGHIVLEYDEVEEDSLEEGEVREEEAPQLLDEVAWWHREDK</sequence>
<evidence type="ECO:0000313" key="3">
    <source>
        <dbReference type="Proteomes" id="UP001066276"/>
    </source>
</evidence>
<comment type="caution">
    <text evidence="2">The sequence shown here is derived from an EMBL/GenBank/DDBJ whole genome shotgun (WGS) entry which is preliminary data.</text>
</comment>
<gene>
    <name evidence="2" type="ORF">NDU88_002035</name>
</gene>
<evidence type="ECO:0000256" key="1">
    <source>
        <dbReference type="SAM" id="MobiDB-lite"/>
    </source>
</evidence>
<feature type="compositionally biased region" description="Pro residues" evidence="1">
    <location>
        <begin position="10"/>
        <end position="21"/>
    </location>
</feature>
<dbReference type="EMBL" id="JANPWB010000016">
    <property type="protein sequence ID" value="KAJ1081862.1"/>
    <property type="molecule type" value="Genomic_DNA"/>
</dbReference>
<evidence type="ECO:0000313" key="2">
    <source>
        <dbReference type="EMBL" id="KAJ1081862.1"/>
    </source>
</evidence>
<keyword evidence="3" id="KW-1185">Reference proteome</keyword>